<feature type="transmembrane region" description="Helical" evidence="1">
    <location>
        <begin position="28"/>
        <end position="46"/>
    </location>
</feature>
<evidence type="ECO:0000313" key="2">
    <source>
        <dbReference type="EMBL" id="MBM6820480.1"/>
    </source>
</evidence>
<keyword evidence="1" id="KW-0812">Transmembrane</keyword>
<name>A0ABS2FIU9_9CLOT</name>
<evidence type="ECO:0000313" key="3">
    <source>
        <dbReference type="Proteomes" id="UP000767334"/>
    </source>
</evidence>
<proteinExistence type="predicted"/>
<dbReference type="EMBL" id="JACJLL010000119">
    <property type="protein sequence ID" value="MBM6820480.1"/>
    <property type="molecule type" value="Genomic_DNA"/>
</dbReference>
<organism evidence="2 3">
    <name type="scientific">Clostridium saudiense</name>
    <dbReference type="NCBI Taxonomy" id="1414720"/>
    <lineage>
        <taxon>Bacteria</taxon>
        <taxon>Bacillati</taxon>
        <taxon>Bacillota</taxon>
        <taxon>Clostridia</taxon>
        <taxon>Eubacteriales</taxon>
        <taxon>Clostridiaceae</taxon>
        <taxon>Clostridium</taxon>
    </lineage>
</organism>
<dbReference type="Proteomes" id="UP000767334">
    <property type="component" value="Unassembled WGS sequence"/>
</dbReference>
<evidence type="ECO:0000256" key="1">
    <source>
        <dbReference type="SAM" id="Phobius"/>
    </source>
</evidence>
<keyword evidence="1" id="KW-1133">Transmembrane helix</keyword>
<keyword evidence="1" id="KW-0472">Membrane</keyword>
<gene>
    <name evidence="2" type="ORF">H6A19_14250</name>
</gene>
<comment type="caution">
    <text evidence="2">The sequence shown here is derived from an EMBL/GenBank/DDBJ whole genome shotgun (WGS) entry which is preliminary data.</text>
</comment>
<accession>A0ABS2FIU9</accession>
<keyword evidence="3" id="KW-1185">Reference proteome</keyword>
<reference evidence="2 3" key="1">
    <citation type="journal article" date="2021" name="Sci. Rep.">
        <title>The distribution of antibiotic resistance genes in chicken gut microbiota commensals.</title>
        <authorList>
            <person name="Juricova H."/>
            <person name="Matiasovicova J."/>
            <person name="Kubasova T."/>
            <person name="Cejkova D."/>
            <person name="Rychlik I."/>
        </authorList>
    </citation>
    <scope>NUCLEOTIDE SEQUENCE [LARGE SCALE GENOMIC DNA]</scope>
    <source>
        <strain evidence="2 3">An435</strain>
    </source>
</reference>
<dbReference type="RefSeq" id="WP_204572582.1">
    <property type="nucleotide sequence ID" value="NZ_JACJLL010000119.1"/>
</dbReference>
<protein>
    <submittedName>
        <fullName evidence="2">Uncharacterized protein</fullName>
    </submittedName>
</protein>
<sequence>MVVLIVWIIMAYVCYDVAQKKGLNSGMWGVLGLIFGIFALMILVMIPSKRY</sequence>